<gene>
    <name evidence="2" type="ORF">MPH_06746</name>
</gene>
<feature type="region of interest" description="Disordered" evidence="1">
    <location>
        <begin position="1"/>
        <end position="119"/>
    </location>
</feature>
<protein>
    <submittedName>
        <fullName evidence="2">Uncharacterized protein</fullName>
    </submittedName>
</protein>
<evidence type="ECO:0000313" key="2">
    <source>
        <dbReference type="EMBL" id="EKG16052.1"/>
    </source>
</evidence>
<organism evidence="2 3">
    <name type="scientific">Macrophomina phaseolina (strain MS6)</name>
    <name type="common">Charcoal rot fungus</name>
    <dbReference type="NCBI Taxonomy" id="1126212"/>
    <lineage>
        <taxon>Eukaryota</taxon>
        <taxon>Fungi</taxon>
        <taxon>Dikarya</taxon>
        <taxon>Ascomycota</taxon>
        <taxon>Pezizomycotina</taxon>
        <taxon>Dothideomycetes</taxon>
        <taxon>Dothideomycetes incertae sedis</taxon>
        <taxon>Botryosphaeriales</taxon>
        <taxon>Botryosphaeriaceae</taxon>
        <taxon>Macrophomina</taxon>
    </lineage>
</organism>
<dbReference type="EMBL" id="AHHD01000286">
    <property type="protein sequence ID" value="EKG16052.1"/>
    <property type="molecule type" value="Genomic_DNA"/>
</dbReference>
<dbReference type="VEuPathDB" id="FungiDB:MPH_06746"/>
<accession>K2RTP6</accession>
<feature type="compositionally biased region" description="Polar residues" evidence="1">
    <location>
        <begin position="62"/>
        <end position="74"/>
    </location>
</feature>
<sequence length="119" mass="13001">MQPIRRTLFRGALQPHKFAPMAAGSRARAVSWKTEETMGTDPQVNQPDAAASREPRTESRNTDPLSSASQQDYKNTVKGGNESSTERSGEGKKGYDPVKEKERAEGMAADRKTGTSKFA</sequence>
<reference evidence="2 3" key="1">
    <citation type="journal article" date="2012" name="BMC Genomics">
        <title>Tools to kill: Genome of one of the most destructive plant pathogenic fungi Macrophomina phaseolina.</title>
        <authorList>
            <person name="Islam M.S."/>
            <person name="Haque M.S."/>
            <person name="Islam M.M."/>
            <person name="Emdad E.M."/>
            <person name="Halim A."/>
            <person name="Hossen Q.M.M."/>
            <person name="Hossain M.Z."/>
            <person name="Ahmed B."/>
            <person name="Rahim S."/>
            <person name="Rahman M.S."/>
            <person name="Alam M.M."/>
            <person name="Hou S."/>
            <person name="Wan X."/>
            <person name="Saito J.A."/>
            <person name="Alam M."/>
        </authorList>
    </citation>
    <scope>NUCLEOTIDE SEQUENCE [LARGE SCALE GENOMIC DNA]</scope>
    <source>
        <strain evidence="2 3">MS6</strain>
    </source>
</reference>
<dbReference type="HOGENOM" id="CLU_2061947_0_0_1"/>
<proteinExistence type="predicted"/>
<dbReference type="AlphaFoldDB" id="K2RTP6"/>
<name>K2RTP6_MACPH</name>
<feature type="compositionally biased region" description="Basic and acidic residues" evidence="1">
    <location>
        <begin position="51"/>
        <end position="61"/>
    </location>
</feature>
<feature type="compositionally biased region" description="Basic and acidic residues" evidence="1">
    <location>
        <begin position="84"/>
        <end position="113"/>
    </location>
</feature>
<dbReference type="InParanoid" id="K2RTP6"/>
<evidence type="ECO:0000256" key="1">
    <source>
        <dbReference type="SAM" id="MobiDB-lite"/>
    </source>
</evidence>
<comment type="caution">
    <text evidence="2">The sequence shown here is derived from an EMBL/GenBank/DDBJ whole genome shotgun (WGS) entry which is preliminary data.</text>
</comment>
<evidence type="ECO:0000313" key="3">
    <source>
        <dbReference type="Proteomes" id="UP000007129"/>
    </source>
</evidence>
<dbReference type="Proteomes" id="UP000007129">
    <property type="component" value="Unassembled WGS sequence"/>
</dbReference>